<accession>A0A1I8HDQ0</accession>
<dbReference type="Gene3D" id="2.60.120.10">
    <property type="entry name" value="Jelly Rolls"/>
    <property type="match status" value="1"/>
</dbReference>
<dbReference type="SUPFAM" id="SSF51206">
    <property type="entry name" value="cAMP-binding domain-like"/>
    <property type="match status" value="1"/>
</dbReference>
<feature type="domain" description="Cyclic nucleotide-binding" evidence="1">
    <location>
        <begin position="1"/>
        <end position="60"/>
    </location>
</feature>
<dbReference type="AlphaFoldDB" id="A0A1I8HDQ0"/>
<dbReference type="InterPro" id="IPR014710">
    <property type="entry name" value="RmlC-like_jellyroll"/>
</dbReference>
<organism evidence="2 3">
    <name type="scientific">Macrostomum lignano</name>
    <dbReference type="NCBI Taxonomy" id="282301"/>
    <lineage>
        <taxon>Eukaryota</taxon>
        <taxon>Metazoa</taxon>
        <taxon>Spiralia</taxon>
        <taxon>Lophotrochozoa</taxon>
        <taxon>Platyhelminthes</taxon>
        <taxon>Rhabditophora</taxon>
        <taxon>Macrostomorpha</taxon>
        <taxon>Macrostomida</taxon>
        <taxon>Macrostomidae</taxon>
        <taxon>Macrostomum</taxon>
    </lineage>
</organism>
<sequence>LVCVLDQSADTAHTVVELNKGDSFGELAIVNQSQRQSTVVCKTDCDFLAIDIPAYEAIFMQGGQKTVTDPDHEEFVRSLDFLRGWPIQHLQKQHAKFMFCYFKRSVVMVKNSRASRWIYIVK</sequence>
<dbReference type="PANTHER" id="PTHR23011">
    <property type="entry name" value="CYCLIC NUCLEOTIDE-BINDING DOMAIN CONTAINING PROTEIN"/>
    <property type="match status" value="1"/>
</dbReference>
<dbReference type="PROSITE" id="PS50042">
    <property type="entry name" value="CNMP_BINDING_3"/>
    <property type="match status" value="1"/>
</dbReference>
<dbReference type="InterPro" id="IPR018490">
    <property type="entry name" value="cNMP-bd_dom_sf"/>
</dbReference>
<keyword evidence="2" id="KW-1185">Reference proteome</keyword>
<proteinExistence type="predicted"/>
<evidence type="ECO:0000259" key="1">
    <source>
        <dbReference type="PROSITE" id="PS50042"/>
    </source>
</evidence>
<dbReference type="Pfam" id="PF00027">
    <property type="entry name" value="cNMP_binding"/>
    <property type="match status" value="1"/>
</dbReference>
<dbReference type="InterPro" id="IPR000595">
    <property type="entry name" value="cNMP-bd_dom"/>
</dbReference>
<protein>
    <submittedName>
        <fullName evidence="3">Cyclic nucleotide-binding domain-containing protein</fullName>
    </submittedName>
</protein>
<dbReference type="Proteomes" id="UP000095280">
    <property type="component" value="Unplaced"/>
</dbReference>
<name>A0A1I8HDQ0_9PLAT</name>
<reference evidence="3" key="1">
    <citation type="submission" date="2016-11" db="UniProtKB">
        <authorList>
            <consortium name="WormBaseParasite"/>
        </authorList>
    </citation>
    <scope>IDENTIFICATION</scope>
</reference>
<evidence type="ECO:0000313" key="3">
    <source>
        <dbReference type="WBParaSite" id="maker-uti_cns_0005507-snap-gene-0.2-mRNA-1"/>
    </source>
</evidence>
<dbReference type="WBParaSite" id="maker-uti_cns_0005507-snap-gene-0.2-mRNA-1">
    <property type="protein sequence ID" value="maker-uti_cns_0005507-snap-gene-0.2-mRNA-1"/>
    <property type="gene ID" value="maker-uti_cns_0005507-snap-gene-0.2"/>
</dbReference>
<evidence type="ECO:0000313" key="2">
    <source>
        <dbReference type="Proteomes" id="UP000095280"/>
    </source>
</evidence>
<dbReference type="PANTHER" id="PTHR23011:SF28">
    <property type="entry name" value="CYCLIC NUCLEOTIDE-BINDING DOMAIN CONTAINING PROTEIN"/>
    <property type="match status" value="1"/>
</dbReference>
<dbReference type="CDD" id="cd00038">
    <property type="entry name" value="CAP_ED"/>
    <property type="match status" value="1"/>
</dbReference>